<dbReference type="EMBL" id="AP019860">
    <property type="protein sequence ID" value="BBM81897.1"/>
    <property type="molecule type" value="Genomic_DNA"/>
</dbReference>
<dbReference type="GO" id="GO:0004252">
    <property type="term" value="F:serine-type endopeptidase activity"/>
    <property type="evidence" value="ECO:0007669"/>
    <property type="project" value="UniProtKB-UniRule"/>
</dbReference>
<dbReference type="InterPro" id="IPR015500">
    <property type="entry name" value="Peptidase_S8_subtilisin-rel"/>
</dbReference>
<dbReference type="PANTHER" id="PTHR43806:SF11">
    <property type="entry name" value="CEREVISIN-RELATED"/>
    <property type="match status" value="1"/>
</dbReference>
<proteinExistence type="inferred from homology"/>
<dbReference type="KEGG" id="uam:UABAM_00239"/>
<gene>
    <name evidence="9" type="ORF">UABAM_00239</name>
</gene>
<dbReference type="RefSeq" id="WP_151966161.1">
    <property type="nucleotide sequence ID" value="NZ_JAZFBD010000073.1"/>
</dbReference>
<dbReference type="Proteomes" id="UP000326354">
    <property type="component" value="Chromosome"/>
</dbReference>
<dbReference type="PANTHER" id="PTHR43806">
    <property type="entry name" value="PEPTIDASE S8"/>
    <property type="match status" value="1"/>
</dbReference>
<keyword evidence="2 5" id="KW-0645">Protease</keyword>
<dbReference type="InterPro" id="IPR022398">
    <property type="entry name" value="Peptidase_S8_His-AS"/>
</dbReference>
<feature type="chain" id="PRO_5024814285" evidence="7">
    <location>
        <begin position="22"/>
        <end position="484"/>
    </location>
</feature>
<dbReference type="AlphaFoldDB" id="A0A5S9IHX9"/>
<feature type="domain" description="Peptidase S8/S53" evidence="8">
    <location>
        <begin position="178"/>
        <end position="462"/>
    </location>
</feature>
<name>A0A5S9IHX9_UABAM</name>
<evidence type="ECO:0000256" key="4">
    <source>
        <dbReference type="ARBA" id="ARBA00022825"/>
    </source>
</evidence>
<dbReference type="GO" id="GO:0006508">
    <property type="term" value="P:proteolysis"/>
    <property type="evidence" value="ECO:0007669"/>
    <property type="project" value="UniProtKB-KW"/>
</dbReference>
<dbReference type="SUPFAM" id="SSF52743">
    <property type="entry name" value="Subtilisin-like"/>
    <property type="match status" value="1"/>
</dbReference>
<evidence type="ECO:0000259" key="8">
    <source>
        <dbReference type="Pfam" id="PF00082"/>
    </source>
</evidence>
<feature type="active site" description="Charge relay system" evidence="5">
    <location>
        <position position="184"/>
    </location>
</feature>
<keyword evidence="7" id="KW-0732">Signal</keyword>
<keyword evidence="3 5" id="KW-0378">Hydrolase</keyword>
<dbReference type="InterPro" id="IPR023828">
    <property type="entry name" value="Peptidase_S8_Ser-AS"/>
</dbReference>
<dbReference type="PROSITE" id="PS00136">
    <property type="entry name" value="SUBTILASE_ASP"/>
    <property type="match status" value="1"/>
</dbReference>
<dbReference type="PRINTS" id="PR00723">
    <property type="entry name" value="SUBTILISIN"/>
</dbReference>
<reference evidence="9 10" key="1">
    <citation type="submission" date="2019-08" db="EMBL/GenBank/DDBJ databases">
        <title>Complete genome sequence of Candidatus Uab amorphum.</title>
        <authorList>
            <person name="Shiratori T."/>
            <person name="Suzuki S."/>
            <person name="Kakizawa Y."/>
            <person name="Ishida K."/>
        </authorList>
    </citation>
    <scope>NUCLEOTIDE SEQUENCE [LARGE SCALE GENOMIC DNA]</scope>
    <source>
        <strain evidence="9 10">SRT547</strain>
    </source>
</reference>
<dbReference type="InterPro" id="IPR023827">
    <property type="entry name" value="Peptidase_S8_Asp-AS"/>
</dbReference>
<dbReference type="Pfam" id="PF00082">
    <property type="entry name" value="Peptidase_S8"/>
    <property type="match status" value="1"/>
</dbReference>
<dbReference type="InterPro" id="IPR000209">
    <property type="entry name" value="Peptidase_S8/S53_dom"/>
</dbReference>
<keyword evidence="4 5" id="KW-0720">Serine protease</keyword>
<evidence type="ECO:0000256" key="2">
    <source>
        <dbReference type="ARBA" id="ARBA00022670"/>
    </source>
</evidence>
<accession>A0A5S9IHX9</accession>
<evidence type="ECO:0000256" key="1">
    <source>
        <dbReference type="ARBA" id="ARBA00011073"/>
    </source>
</evidence>
<protein>
    <submittedName>
        <fullName evidence="9">Cell wall-associated protease</fullName>
    </submittedName>
</protein>
<feature type="active site" description="Charge relay system" evidence="5">
    <location>
        <position position="225"/>
    </location>
</feature>
<evidence type="ECO:0000256" key="7">
    <source>
        <dbReference type="SAM" id="SignalP"/>
    </source>
</evidence>
<dbReference type="Gene3D" id="3.40.50.200">
    <property type="entry name" value="Peptidase S8/S53 domain"/>
    <property type="match status" value="1"/>
</dbReference>
<evidence type="ECO:0000256" key="3">
    <source>
        <dbReference type="ARBA" id="ARBA00022801"/>
    </source>
</evidence>
<evidence type="ECO:0000313" key="9">
    <source>
        <dbReference type="EMBL" id="BBM81897.1"/>
    </source>
</evidence>
<dbReference type="OrthoDB" id="252653at2"/>
<dbReference type="PROSITE" id="PS00138">
    <property type="entry name" value="SUBTILASE_SER"/>
    <property type="match status" value="1"/>
</dbReference>
<dbReference type="PROSITE" id="PS51892">
    <property type="entry name" value="SUBTILASE"/>
    <property type="match status" value="1"/>
</dbReference>
<feature type="signal peptide" evidence="7">
    <location>
        <begin position="1"/>
        <end position="21"/>
    </location>
</feature>
<dbReference type="InterPro" id="IPR050131">
    <property type="entry name" value="Peptidase_S8_subtilisin-like"/>
</dbReference>
<keyword evidence="10" id="KW-1185">Reference proteome</keyword>
<feature type="active site" description="Charge relay system" evidence="5">
    <location>
        <position position="421"/>
    </location>
</feature>
<evidence type="ECO:0000256" key="6">
    <source>
        <dbReference type="RuleBase" id="RU003355"/>
    </source>
</evidence>
<dbReference type="InterPro" id="IPR036852">
    <property type="entry name" value="Peptidase_S8/S53_dom_sf"/>
</dbReference>
<sequence length="484" mass="51871">MKKLVALFMALSMLFVSFAVADAPAVQSTVKEQFVPGQLVAYVSNARSANVTAATQILETWGYTQTRRELSFGQMTLKLYEAKNRSAAKNVVEAVRLFNSSMSRDAQGVKLMPNYIFKINNNDPCFNRKDIYRDRDGNAHDILLQWDMKNPGEFGGIAGSDLNATAAWEMIPENHEPVIVAVVDTGVDTEHPGLKGRILMKDGKPVGKDTTAWWGEGDHHDDHGHGSHCAGSIAAGYSDKEGMTGSSGPTNVKIISVKAMGKDGSGDLFSIGDGIKWAGKQGADIISLSLGATPLFPEQEPILKAAFDDILNAPELKNAIPIAAAGNNGEDLHSFPAFCDGAIAIGASDHQDKLATFSNFGNWVDVVSPGVNILSLRAKFKGKYVDMYRDAGYEKAEFAVGNGGAKDPYDNRAYYIASGTSMATPNAAGIAAMLLAVNPKLKGNTEAVRKILMESSVKKGTFKIKENGGRIDAVEAVKAAKNFK</sequence>
<evidence type="ECO:0000256" key="5">
    <source>
        <dbReference type="PROSITE-ProRule" id="PRU01240"/>
    </source>
</evidence>
<evidence type="ECO:0000313" key="10">
    <source>
        <dbReference type="Proteomes" id="UP000326354"/>
    </source>
</evidence>
<organism evidence="9 10">
    <name type="scientific">Uabimicrobium amorphum</name>
    <dbReference type="NCBI Taxonomy" id="2596890"/>
    <lineage>
        <taxon>Bacteria</taxon>
        <taxon>Pseudomonadati</taxon>
        <taxon>Planctomycetota</taxon>
        <taxon>Candidatus Uabimicrobiia</taxon>
        <taxon>Candidatus Uabimicrobiales</taxon>
        <taxon>Candidatus Uabimicrobiaceae</taxon>
        <taxon>Candidatus Uabimicrobium</taxon>
    </lineage>
</organism>
<comment type="similarity">
    <text evidence="1 5 6">Belongs to the peptidase S8 family.</text>
</comment>
<dbReference type="PROSITE" id="PS00137">
    <property type="entry name" value="SUBTILASE_HIS"/>
    <property type="match status" value="1"/>
</dbReference>